<evidence type="ECO:0000313" key="3">
    <source>
        <dbReference type="Proteomes" id="UP001215598"/>
    </source>
</evidence>
<protein>
    <submittedName>
        <fullName evidence="2">Uncharacterized protein</fullName>
    </submittedName>
</protein>
<dbReference type="EMBL" id="JARKIB010000033">
    <property type="protein sequence ID" value="KAJ7762097.1"/>
    <property type="molecule type" value="Genomic_DNA"/>
</dbReference>
<feature type="compositionally biased region" description="Basic residues" evidence="1">
    <location>
        <begin position="138"/>
        <end position="154"/>
    </location>
</feature>
<organism evidence="2 3">
    <name type="scientific">Mycena metata</name>
    <dbReference type="NCBI Taxonomy" id="1033252"/>
    <lineage>
        <taxon>Eukaryota</taxon>
        <taxon>Fungi</taxon>
        <taxon>Dikarya</taxon>
        <taxon>Basidiomycota</taxon>
        <taxon>Agaricomycotina</taxon>
        <taxon>Agaricomycetes</taxon>
        <taxon>Agaricomycetidae</taxon>
        <taxon>Agaricales</taxon>
        <taxon>Marasmiineae</taxon>
        <taxon>Mycenaceae</taxon>
        <taxon>Mycena</taxon>
    </lineage>
</organism>
<feature type="compositionally biased region" description="Low complexity" evidence="1">
    <location>
        <begin position="56"/>
        <end position="67"/>
    </location>
</feature>
<evidence type="ECO:0000256" key="1">
    <source>
        <dbReference type="SAM" id="MobiDB-lite"/>
    </source>
</evidence>
<feature type="compositionally biased region" description="Basic residues" evidence="1">
    <location>
        <begin position="163"/>
        <end position="173"/>
    </location>
</feature>
<comment type="caution">
    <text evidence="2">The sequence shown here is derived from an EMBL/GenBank/DDBJ whole genome shotgun (WGS) entry which is preliminary data.</text>
</comment>
<reference evidence="2" key="1">
    <citation type="submission" date="2023-03" db="EMBL/GenBank/DDBJ databases">
        <title>Massive genome expansion in bonnet fungi (Mycena s.s.) driven by repeated elements and novel gene families across ecological guilds.</title>
        <authorList>
            <consortium name="Lawrence Berkeley National Laboratory"/>
            <person name="Harder C.B."/>
            <person name="Miyauchi S."/>
            <person name="Viragh M."/>
            <person name="Kuo A."/>
            <person name="Thoen E."/>
            <person name="Andreopoulos B."/>
            <person name="Lu D."/>
            <person name="Skrede I."/>
            <person name="Drula E."/>
            <person name="Henrissat B."/>
            <person name="Morin E."/>
            <person name="Kohler A."/>
            <person name="Barry K."/>
            <person name="LaButti K."/>
            <person name="Morin E."/>
            <person name="Salamov A."/>
            <person name="Lipzen A."/>
            <person name="Mereny Z."/>
            <person name="Hegedus B."/>
            <person name="Baldrian P."/>
            <person name="Stursova M."/>
            <person name="Weitz H."/>
            <person name="Taylor A."/>
            <person name="Grigoriev I.V."/>
            <person name="Nagy L.G."/>
            <person name="Martin F."/>
            <person name="Kauserud H."/>
        </authorList>
    </citation>
    <scope>NUCLEOTIDE SEQUENCE</scope>
    <source>
        <strain evidence="2">CBHHK182m</strain>
    </source>
</reference>
<evidence type="ECO:0000313" key="2">
    <source>
        <dbReference type="EMBL" id="KAJ7762097.1"/>
    </source>
</evidence>
<sequence length="173" mass="20266">MMKAAERAERTVMSSHGVLRMTLHCPPTRKSPQNATIHSTCRRHCPYPTPPSTTFLTSRMPRTRMPTPLTPTPCPAFKIPLIRKARSTRTLEISTTRTTRQYLSDDLVTRLPLPLPQLLRRCRHAQPQRNPQKSPHFLSRRRRSRRPRVVRRMRGSTQSRPSRYAHVRWRNFG</sequence>
<keyword evidence="3" id="KW-1185">Reference proteome</keyword>
<feature type="region of interest" description="Disordered" evidence="1">
    <location>
        <begin position="52"/>
        <end position="75"/>
    </location>
</feature>
<dbReference type="Proteomes" id="UP001215598">
    <property type="component" value="Unassembled WGS sequence"/>
</dbReference>
<gene>
    <name evidence="2" type="ORF">B0H16DRAFT_1529682</name>
</gene>
<name>A0AAD7JCN9_9AGAR</name>
<feature type="region of interest" description="Disordered" evidence="1">
    <location>
        <begin position="123"/>
        <end position="173"/>
    </location>
</feature>
<proteinExistence type="predicted"/>
<dbReference type="AlphaFoldDB" id="A0AAD7JCN9"/>
<accession>A0AAD7JCN9</accession>